<evidence type="ECO:0000313" key="3">
    <source>
        <dbReference type="Proteomes" id="UP000631694"/>
    </source>
</evidence>
<dbReference type="PANTHER" id="PTHR33383:SF1">
    <property type="entry name" value="MEMBRANE PROTEIN INSERTION EFFICIENCY FACTOR-RELATED"/>
    <property type="match status" value="1"/>
</dbReference>
<sequence>MCEGCRPGEGAPRSRPLAEPGRFFARALIRTYQLTLSGFIGRQCRYLPTCSAYTDEAIGRHGVWAGSWIGLARIARCHPWGKTGFDPPPAELDPRYRWYRPWRAGDWRGRLLAGEPDG</sequence>
<evidence type="ECO:0000313" key="2">
    <source>
        <dbReference type="EMBL" id="MBH0238983.1"/>
    </source>
</evidence>
<dbReference type="Pfam" id="PF01809">
    <property type="entry name" value="YidD"/>
    <property type="match status" value="1"/>
</dbReference>
<protein>
    <recommendedName>
        <fullName evidence="1">Putative membrane protein insertion efficiency factor</fullName>
    </recommendedName>
</protein>
<dbReference type="InterPro" id="IPR002696">
    <property type="entry name" value="Membr_insert_effic_factor_YidD"/>
</dbReference>
<dbReference type="NCBIfam" id="TIGR00278">
    <property type="entry name" value="membrane protein insertion efficiency factor YidD"/>
    <property type="match status" value="1"/>
</dbReference>
<gene>
    <name evidence="2" type="primary">yidD</name>
    <name evidence="2" type="ORF">I5731_14210</name>
</gene>
<reference evidence="2" key="1">
    <citation type="submission" date="2020-12" db="EMBL/GenBank/DDBJ databases">
        <title>Methylobrevis albus sp. nov., isolated from fresh water lack sediment.</title>
        <authorList>
            <person name="Zou Q."/>
        </authorList>
    </citation>
    <scope>NUCLEOTIDE SEQUENCE</scope>
    <source>
        <strain evidence="2">L22</strain>
    </source>
</reference>
<dbReference type="RefSeq" id="WP_197312064.1">
    <property type="nucleotide sequence ID" value="NZ_JADZLT010000052.1"/>
</dbReference>
<evidence type="ECO:0000256" key="1">
    <source>
        <dbReference type="HAMAP-Rule" id="MF_00386"/>
    </source>
</evidence>
<comment type="function">
    <text evidence="1">Could be involved in insertion of integral membrane proteins into the membrane.</text>
</comment>
<keyword evidence="1" id="KW-1003">Cell membrane</keyword>
<proteinExistence type="inferred from homology"/>
<keyword evidence="1" id="KW-0472">Membrane</keyword>
<dbReference type="Proteomes" id="UP000631694">
    <property type="component" value="Unassembled WGS sequence"/>
</dbReference>
<dbReference type="PANTHER" id="PTHR33383">
    <property type="entry name" value="MEMBRANE PROTEIN INSERTION EFFICIENCY FACTOR-RELATED"/>
    <property type="match status" value="1"/>
</dbReference>
<dbReference type="AlphaFoldDB" id="A0A931I477"/>
<dbReference type="HAMAP" id="MF_00386">
    <property type="entry name" value="UPF0161_YidD"/>
    <property type="match status" value="1"/>
</dbReference>
<dbReference type="GO" id="GO:0005886">
    <property type="term" value="C:plasma membrane"/>
    <property type="evidence" value="ECO:0007669"/>
    <property type="project" value="UniProtKB-SubCell"/>
</dbReference>
<comment type="subcellular location">
    <subcellularLocation>
        <location evidence="1">Cell membrane</location>
        <topology evidence="1">Peripheral membrane protein</topology>
        <orientation evidence="1">Cytoplasmic side</orientation>
    </subcellularLocation>
</comment>
<comment type="similarity">
    <text evidence="1">Belongs to the UPF0161 family.</text>
</comment>
<name>A0A931I477_9HYPH</name>
<comment type="caution">
    <text evidence="2">The sequence shown here is derived from an EMBL/GenBank/DDBJ whole genome shotgun (WGS) entry which is preliminary data.</text>
</comment>
<keyword evidence="3" id="KW-1185">Reference proteome</keyword>
<accession>A0A931I477</accession>
<dbReference type="EMBL" id="JADZLT010000052">
    <property type="protein sequence ID" value="MBH0238983.1"/>
    <property type="molecule type" value="Genomic_DNA"/>
</dbReference>
<dbReference type="SMART" id="SM01234">
    <property type="entry name" value="Haemolytic"/>
    <property type="match status" value="1"/>
</dbReference>
<organism evidence="2 3">
    <name type="scientific">Methylobrevis albus</name>
    <dbReference type="NCBI Taxonomy" id="2793297"/>
    <lineage>
        <taxon>Bacteria</taxon>
        <taxon>Pseudomonadati</taxon>
        <taxon>Pseudomonadota</taxon>
        <taxon>Alphaproteobacteria</taxon>
        <taxon>Hyphomicrobiales</taxon>
        <taxon>Pleomorphomonadaceae</taxon>
        <taxon>Methylobrevis</taxon>
    </lineage>
</organism>